<name>A0ABR6X7A0_9BURK</name>
<dbReference type="Pfam" id="PF07238">
    <property type="entry name" value="PilZ"/>
    <property type="match status" value="1"/>
</dbReference>
<protein>
    <submittedName>
        <fullName evidence="2">PilZ domain-containing protein</fullName>
    </submittedName>
</protein>
<dbReference type="RefSeq" id="WP_186923836.1">
    <property type="nucleotide sequence ID" value="NZ_JACOFW010000020.1"/>
</dbReference>
<dbReference type="Gene3D" id="2.40.10.220">
    <property type="entry name" value="predicted glycosyltransferase like domains"/>
    <property type="match status" value="1"/>
</dbReference>
<dbReference type="EMBL" id="JACOFW010000020">
    <property type="protein sequence ID" value="MBC3808764.1"/>
    <property type="molecule type" value="Genomic_DNA"/>
</dbReference>
<accession>A0ABR6X7A0</accession>
<feature type="domain" description="PilZ" evidence="1">
    <location>
        <begin position="4"/>
        <end position="108"/>
    </location>
</feature>
<dbReference type="SUPFAM" id="SSF141371">
    <property type="entry name" value="PilZ domain-like"/>
    <property type="match status" value="1"/>
</dbReference>
<dbReference type="Proteomes" id="UP000648257">
    <property type="component" value="Unassembled WGS sequence"/>
</dbReference>
<gene>
    <name evidence="2" type="ORF">H8K52_15590</name>
</gene>
<keyword evidence="3" id="KW-1185">Reference proteome</keyword>
<dbReference type="InterPro" id="IPR009875">
    <property type="entry name" value="PilZ_domain"/>
</dbReference>
<evidence type="ECO:0000259" key="1">
    <source>
        <dbReference type="Pfam" id="PF07238"/>
    </source>
</evidence>
<organism evidence="2 3">
    <name type="scientific">Undibacterium seohonense</name>
    <dbReference type="NCBI Taxonomy" id="1344950"/>
    <lineage>
        <taxon>Bacteria</taxon>
        <taxon>Pseudomonadati</taxon>
        <taxon>Pseudomonadota</taxon>
        <taxon>Betaproteobacteria</taxon>
        <taxon>Burkholderiales</taxon>
        <taxon>Oxalobacteraceae</taxon>
        <taxon>Undibacterium</taxon>
    </lineage>
</organism>
<reference evidence="2 3" key="1">
    <citation type="submission" date="2020-08" db="EMBL/GenBank/DDBJ databases">
        <title>Novel species isolated from subtropical streams in China.</title>
        <authorList>
            <person name="Lu H."/>
        </authorList>
    </citation>
    <scope>NUCLEOTIDE SEQUENCE [LARGE SCALE GENOMIC DNA]</scope>
    <source>
        <strain evidence="2 3">KACC 16656</strain>
    </source>
</reference>
<comment type="caution">
    <text evidence="2">The sequence shown here is derived from an EMBL/GenBank/DDBJ whole genome shotgun (WGS) entry which is preliminary data.</text>
</comment>
<evidence type="ECO:0000313" key="3">
    <source>
        <dbReference type="Proteomes" id="UP000648257"/>
    </source>
</evidence>
<evidence type="ECO:0000313" key="2">
    <source>
        <dbReference type="EMBL" id="MBC3808764.1"/>
    </source>
</evidence>
<sequence length="120" mass="13377">MIELRRSPRINVTWRGMIKLAEGHILPIRAINVSATGVLILSPQALMIDKEFQCMLEIPHIGQGSTELYKVPCKIAILHSILSGDAFRIGVRFVEIAELHRDLLNAWVSLASKLDPPKNA</sequence>
<proteinExistence type="predicted"/>